<dbReference type="InterPro" id="IPR011681">
    <property type="entry name" value="GcrA"/>
</dbReference>
<feature type="compositionally biased region" description="Pro residues" evidence="1">
    <location>
        <begin position="124"/>
        <end position="135"/>
    </location>
</feature>
<protein>
    <submittedName>
        <fullName evidence="2">GcrA cell cycle regulator</fullName>
    </submittedName>
</protein>
<name>A0A396RTB5_9SPHN</name>
<dbReference type="Gene3D" id="1.10.10.60">
    <property type="entry name" value="Homeodomain-like"/>
    <property type="match status" value="1"/>
</dbReference>
<dbReference type="Pfam" id="PF07750">
    <property type="entry name" value="GcrA"/>
    <property type="match status" value="2"/>
</dbReference>
<feature type="compositionally biased region" description="Low complexity" evidence="1">
    <location>
        <begin position="94"/>
        <end position="105"/>
    </location>
</feature>
<dbReference type="OrthoDB" id="9798071at2"/>
<reference evidence="2 3" key="1">
    <citation type="submission" date="2018-08" db="EMBL/GenBank/DDBJ databases">
        <title>The multiple taxonomic identification of Sphingomonas gilva.</title>
        <authorList>
            <person name="Zhu D."/>
            <person name="Zheng S."/>
        </authorList>
    </citation>
    <scope>NUCLEOTIDE SEQUENCE [LARGE SCALE GENOMIC DNA]</scope>
    <source>
        <strain evidence="2 3">ZDH117</strain>
    </source>
</reference>
<feature type="region of interest" description="Disordered" evidence="1">
    <location>
        <begin position="196"/>
        <end position="216"/>
    </location>
</feature>
<dbReference type="EMBL" id="QWLV01000001">
    <property type="protein sequence ID" value="RHW19356.1"/>
    <property type="molecule type" value="Genomic_DNA"/>
</dbReference>
<sequence>MSWTDERIDQLKSMWEKGMTASQIADELGGVSRNAVIGKAHRLGLQSRPSPVKAAEPVKPAPKPAAEAKPKPAAAPPPPAPKPQPAPAAPPAPVAAEAEAPARAEPQLRSVGPGGFVRQGPGDQQPPIPPAPPRRLVPARPSPEIADKTSLLDLNDRICKWPLGHPGEPDFHFCGEKVNPGFPYCVQHCGHAYQAQLPRRDRRPPPPLPFGGPRVR</sequence>
<evidence type="ECO:0000256" key="1">
    <source>
        <dbReference type="SAM" id="MobiDB-lite"/>
    </source>
</evidence>
<evidence type="ECO:0000313" key="3">
    <source>
        <dbReference type="Proteomes" id="UP000266693"/>
    </source>
</evidence>
<feature type="compositionally biased region" description="Pro residues" evidence="1">
    <location>
        <begin position="73"/>
        <end position="93"/>
    </location>
</feature>
<keyword evidence="3" id="KW-1185">Reference proteome</keyword>
<organism evidence="2 3">
    <name type="scientific">Sphingomonas gilva</name>
    <dbReference type="NCBI Taxonomy" id="2305907"/>
    <lineage>
        <taxon>Bacteria</taxon>
        <taxon>Pseudomonadati</taxon>
        <taxon>Pseudomonadota</taxon>
        <taxon>Alphaproteobacteria</taxon>
        <taxon>Sphingomonadales</taxon>
        <taxon>Sphingomonadaceae</taxon>
        <taxon>Sphingomonas</taxon>
    </lineage>
</organism>
<comment type="caution">
    <text evidence="2">The sequence shown here is derived from an EMBL/GenBank/DDBJ whole genome shotgun (WGS) entry which is preliminary data.</text>
</comment>
<dbReference type="RefSeq" id="WP_118862862.1">
    <property type="nucleotide sequence ID" value="NZ_QWLV01000001.1"/>
</dbReference>
<gene>
    <name evidence="2" type="ORF">D1610_04440</name>
</gene>
<dbReference type="AlphaFoldDB" id="A0A396RTB5"/>
<dbReference type="Proteomes" id="UP000266693">
    <property type="component" value="Unassembled WGS sequence"/>
</dbReference>
<evidence type="ECO:0000313" key="2">
    <source>
        <dbReference type="EMBL" id="RHW19356.1"/>
    </source>
</evidence>
<proteinExistence type="predicted"/>
<accession>A0A396RTB5</accession>
<feature type="region of interest" description="Disordered" evidence="1">
    <location>
        <begin position="40"/>
        <end position="149"/>
    </location>
</feature>